<evidence type="ECO:0000259" key="4">
    <source>
        <dbReference type="SMART" id="SM00849"/>
    </source>
</evidence>
<reference evidence="5 6" key="1">
    <citation type="submission" date="2016-10" db="EMBL/GenBank/DDBJ databases">
        <authorList>
            <person name="de Groot N.N."/>
        </authorList>
    </citation>
    <scope>NUCLEOTIDE SEQUENCE [LARGE SCALE GENOMIC DNA]</scope>
    <source>
        <strain evidence="5 6">DSM 28129</strain>
    </source>
</reference>
<dbReference type="InterPro" id="IPR036866">
    <property type="entry name" value="RibonucZ/Hydroxyglut_hydro"/>
</dbReference>
<comment type="catalytic activity">
    <reaction evidence="3">
        <text>3',5'-cyclic UMP + H2O = UMP + H(+)</text>
        <dbReference type="Rhea" id="RHEA:70575"/>
        <dbReference type="ChEBI" id="CHEBI:15377"/>
        <dbReference type="ChEBI" id="CHEBI:15378"/>
        <dbReference type="ChEBI" id="CHEBI:57865"/>
        <dbReference type="ChEBI" id="CHEBI:184387"/>
    </reaction>
    <physiologicalReaction direction="left-to-right" evidence="3">
        <dbReference type="Rhea" id="RHEA:70576"/>
    </physiologicalReaction>
</comment>
<keyword evidence="6" id="KW-1185">Reference proteome</keyword>
<comment type="catalytic activity">
    <reaction evidence="1">
        <text>3',5'-cyclic CMP + H2O = CMP + H(+)</text>
        <dbReference type="Rhea" id="RHEA:72675"/>
        <dbReference type="ChEBI" id="CHEBI:15377"/>
        <dbReference type="ChEBI" id="CHEBI:15378"/>
        <dbReference type="ChEBI" id="CHEBI:58003"/>
        <dbReference type="ChEBI" id="CHEBI:60377"/>
    </reaction>
    <physiologicalReaction direction="left-to-right" evidence="1">
        <dbReference type="Rhea" id="RHEA:72676"/>
    </physiologicalReaction>
</comment>
<dbReference type="InterPro" id="IPR001279">
    <property type="entry name" value="Metallo-B-lactamas"/>
</dbReference>
<dbReference type="Proteomes" id="UP000198972">
    <property type="component" value="Unassembled WGS sequence"/>
</dbReference>
<dbReference type="OrthoDB" id="9802248at2"/>
<accession>A0A1G7LPC6</accession>
<dbReference type="STRING" id="670482.SAMN04488542_11212"/>
<dbReference type="PANTHER" id="PTHR42951:SF15">
    <property type="entry name" value="METALLO-BETA-LACTAMASE SUPERFAMILY PROTEIN"/>
    <property type="match status" value="1"/>
</dbReference>
<proteinExistence type="predicted"/>
<dbReference type="EMBL" id="FNBG01000012">
    <property type="protein sequence ID" value="SDF51224.1"/>
    <property type="molecule type" value="Genomic_DNA"/>
</dbReference>
<evidence type="ECO:0000256" key="1">
    <source>
        <dbReference type="ARBA" id="ARBA00034221"/>
    </source>
</evidence>
<protein>
    <submittedName>
        <fullName evidence="5">Glyoxylase, beta-lactamase superfamily II</fullName>
    </submittedName>
</protein>
<dbReference type="PANTHER" id="PTHR42951">
    <property type="entry name" value="METALLO-BETA-LACTAMASE DOMAIN-CONTAINING"/>
    <property type="match status" value="1"/>
</dbReference>
<dbReference type="CDD" id="cd07721">
    <property type="entry name" value="yflN-like_MBL-fold"/>
    <property type="match status" value="1"/>
</dbReference>
<dbReference type="RefSeq" id="WP_091230120.1">
    <property type="nucleotide sequence ID" value="NZ_FNBG01000012.1"/>
</dbReference>
<name>A0A1G7LPC6_9BACL</name>
<dbReference type="SMART" id="SM00849">
    <property type="entry name" value="Lactamase_B"/>
    <property type="match status" value="1"/>
</dbReference>
<dbReference type="SUPFAM" id="SSF56281">
    <property type="entry name" value="Metallo-hydrolase/oxidoreductase"/>
    <property type="match status" value="1"/>
</dbReference>
<feature type="domain" description="Metallo-beta-lactamase" evidence="4">
    <location>
        <begin position="19"/>
        <end position="224"/>
    </location>
</feature>
<dbReference type="AlphaFoldDB" id="A0A1G7LPC6"/>
<evidence type="ECO:0000313" key="5">
    <source>
        <dbReference type="EMBL" id="SDF51224.1"/>
    </source>
</evidence>
<evidence type="ECO:0000256" key="3">
    <source>
        <dbReference type="ARBA" id="ARBA00048505"/>
    </source>
</evidence>
<organism evidence="5 6">
    <name type="scientific">Fontibacillus panacisegetis</name>
    <dbReference type="NCBI Taxonomy" id="670482"/>
    <lineage>
        <taxon>Bacteria</taxon>
        <taxon>Bacillati</taxon>
        <taxon>Bacillota</taxon>
        <taxon>Bacilli</taxon>
        <taxon>Bacillales</taxon>
        <taxon>Paenibacillaceae</taxon>
        <taxon>Fontibacillus</taxon>
    </lineage>
</organism>
<dbReference type="Pfam" id="PF00753">
    <property type="entry name" value="Lactamase_B"/>
    <property type="match status" value="1"/>
</dbReference>
<dbReference type="Gene3D" id="3.60.15.10">
    <property type="entry name" value="Ribonuclease Z/Hydroxyacylglutathione hydrolase-like"/>
    <property type="match status" value="1"/>
</dbReference>
<sequence>MKNVYLLEIDFEFNGQRQTITPTILKDKENTILIDCGYPNFIPLLEEAAYRHNISLDSITKLIVTHHDVDHIGSLAALKQAYPQIEIIAHELDSPYIEGKNKPLRAVQAESTFDQLPDEEKPGIEQFIAFLQSVEPASVDVTVSSGEHLPWCDGIEIIHTPGHLPGHISLYLPTSKTLIAGDVVVIEEGKLNIANPQFAWDLDEAVRSVQKLLEYDIEHLICYHGGLFQGDINKALKDLLKVYLS</sequence>
<evidence type="ECO:0000256" key="2">
    <source>
        <dbReference type="ARBA" id="ARBA00034301"/>
    </source>
</evidence>
<comment type="function">
    <text evidence="2">Counteracts the endogenous Pycsar antiviral defense system. Phosphodiesterase that enables metal-dependent hydrolysis of host cyclic nucleotide Pycsar defense signals such as cCMP and cUMP.</text>
</comment>
<evidence type="ECO:0000313" key="6">
    <source>
        <dbReference type="Proteomes" id="UP000198972"/>
    </source>
</evidence>
<dbReference type="InterPro" id="IPR050855">
    <property type="entry name" value="NDM-1-like"/>
</dbReference>
<gene>
    <name evidence="5" type="ORF">SAMN04488542_11212</name>
</gene>